<dbReference type="InterPro" id="IPR004713">
    <property type="entry name" value="CaH_exchang"/>
</dbReference>
<feature type="transmembrane region" description="Helical" evidence="9">
    <location>
        <begin position="115"/>
        <end position="142"/>
    </location>
</feature>
<keyword evidence="3" id="KW-0813">Transport</keyword>
<evidence type="ECO:0000256" key="1">
    <source>
        <dbReference type="ARBA" id="ARBA00004127"/>
    </source>
</evidence>
<evidence type="ECO:0000256" key="3">
    <source>
        <dbReference type="ARBA" id="ARBA00022448"/>
    </source>
</evidence>
<comment type="caution">
    <text evidence="11">The sequence shown here is derived from an EMBL/GenBank/DDBJ whole genome shotgun (WGS) entry which is preliminary data.</text>
</comment>
<keyword evidence="12" id="KW-1185">Reference proteome</keyword>
<feature type="transmembrane region" description="Helical" evidence="9">
    <location>
        <begin position="392"/>
        <end position="411"/>
    </location>
</feature>
<dbReference type="Pfam" id="PF01699">
    <property type="entry name" value="Na_Ca_ex"/>
    <property type="match status" value="2"/>
</dbReference>
<keyword evidence="4 9" id="KW-0812">Transmembrane</keyword>
<keyword evidence="5 9" id="KW-1133">Transmembrane helix</keyword>
<evidence type="ECO:0000256" key="4">
    <source>
        <dbReference type="ARBA" id="ARBA00022692"/>
    </source>
</evidence>
<evidence type="ECO:0000256" key="5">
    <source>
        <dbReference type="ARBA" id="ARBA00022989"/>
    </source>
</evidence>
<feature type="transmembrane region" description="Helical" evidence="9">
    <location>
        <begin position="86"/>
        <end position="109"/>
    </location>
</feature>
<feature type="transmembrane region" description="Helical" evidence="9">
    <location>
        <begin position="31"/>
        <end position="50"/>
    </location>
</feature>
<feature type="transmembrane region" description="Helical" evidence="9">
    <location>
        <begin position="357"/>
        <end position="380"/>
    </location>
</feature>
<protein>
    <submittedName>
        <fullName evidence="11">187_t:CDS:1</fullName>
    </submittedName>
</protein>
<evidence type="ECO:0000256" key="8">
    <source>
        <dbReference type="SAM" id="MobiDB-lite"/>
    </source>
</evidence>
<feature type="region of interest" description="Disordered" evidence="8">
    <location>
        <begin position="189"/>
        <end position="244"/>
    </location>
</feature>
<proteinExistence type="inferred from homology"/>
<dbReference type="PANTHER" id="PTHR31503:SF22">
    <property type="entry name" value="VACUOLAR CALCIUM ION TRANSPORTER"/>
    <property type="match status" value="1"/>
</dbReference>
<accession>A0ABN7W2F1</accession>
<evidence type="ECO:0000256" key="7">
    <source>
        <dbReference type="ARBA" id="ARBA00023136"/>
    </source>
</evidence>
<evidence type="ECO:0000256" key="2">
    <source>
        <dbReference type="ARBA" id="ARBA00008170"/>
    </source>
</evidence>
<evidence type="ECO:0000256" key="9">
    <source>
        <dbReference type="SAM" id="Phobius"/>
    </source>
</evidence>
<dbReference type="PANTHER" id="PTHR31503">
    <property type="entry name" value="VACUOLAR CALCIUM ION TRANSPORTER"/>
    <property type="match status" value="1"/>
</dbReference>
<dbReference type="Gene3D" id="1.20.1420.30">
    <property type="entry name" value="NCX, central ion-binding region"/>
    <property type="match status" value="2"/>
</dbReference>
<comment type="similarity">
    <text evidence="2">Belongs to the Ca(2+):cation antiporter (CaCA) (TC 2.A.19) family.</text>
</comment>
<feature type="transmembrane region" description="Helical" evidence="9">
    <location>
        <begin position="56"/>
        <end position="74"/>
    </location>
</feature>
<keyword evidence="7 9" id="KW-0472">Membrane</keyword>
<dbReference type="InterPro" id="IPR004837">
    <property type="entry name" value="NaCa_Exmemb"/>
</dbReference>
<feature type="non-terminal residue" evidence="11">
    <location>
        <position position="430"/>
    </location>
</feature>
<feature type="transmembrane region" description="Helical" evidence="9">
    <location>
        <begin position="327"/>
        <end position="345"/>
    </location>
</feature>
<feature type="compositionally biased region" description="Acidic residues" evidence="8">
    <location>
        <begin position="189"/>
        <end position="199"/>
    </location>
</feature>
<feature type="domain" description="Sodium/calcium exchanger membrane region" evidence="10">
    <location>
        <begin position="296"/>
        <end position="426"/>
    </location>
</feature>
<evidence type="ECO:0000313" key="11">
    <source>
        <dbReference type="EMBL" id="CAG8813406.1"/>
    </source>
</evidence>
<name>A0ABN7W2F1_GIGMA</name>
<feature type="transmembrane region" description="Helical" evidence="9">
    <location>
        <begin position="293"/>
        <end position="315"/>
    </location>
</feature>
<gene>
    <name evidence="11" type="ORF">GMARGA_LOCUS25784</name>
</gene>
<feature type="region of interest" description="Disordered" evidence="8">
    <location>
        <begin position="263"/>
        <end position="282"/>
    </location>
</feature>
<organism evidence="11 12">
    <name type="scientific">Gigaspora margarita</name>
    <dbReference type="NCBI Taxonomy" id="4874"/>
    <lineage>
        <taxon>Eukaryota</taxon>
        <taxon>Fungi</taxon>
        <taxon>Fungi incertae sedis</taxon>
        <taxon>Mucoromycota</taxon>
        <taxon>Glomeromycotina</taxon>
        <taxon>Glomeromycetes</taxon>
        <taxon>Diversisporales</taxon>
        <taxon>Gigasporaceae</taxon>
        <taxon>Gigaspora</taxon>
    </lineage>
</organism>
<feature type="compositionally biased region" description="Low complexity" evidence="8">
    <location>
        <begin position="200"/>
        <end position="209"/>
    </location>
</feature>
<reference evidence="11 12" key="1">
    <citation type="submission" date="2021-06" db="EMBL/GenBank/DDBJ databases">
        <authorList>
            <person name="Kallberg Y."/>
            <person name="Tangrot J."/>
            <person name="Rosling A."/>
        </authorList>
    </citation>
    <scope>NUCLEOTIDE SEQUENCE [LARGE SCALE GENOMIC DNA]</scope>
    <source>
        <strain evidence="11 12">120-4 pot B 10/14</strain>
    </source>
</reference>
<feature type="compositionally biased region" description="Basic and acidic residues" evidence="8">
    <location>
        <begin position="210"/>
        <end position="244"/>
    </location>
</feature>
<evidence type="ECO:0000256" key="6">
    <source>
        <dbReference type="ARBA" id="ARBA00023065"/>
    </source>
</evidence>
<sequence length="430" mass="48719">MPIKDIESQLFKNKHLNKVFSLFKSIGNGKFWIGFLLEIVLVIVIFVINIFWENHWFNLVISSFNLLLFAYVMNQCVEGIADRSNNFLTGLINNMGGNIAELFAVIIFMKSDQALLAGFTIIGSSISTVMIVPALAAIISIFRSKSLKPFKFNAIDAQNMLINLYVLSFKPRNENEFYIRIKENNIEENNEENNTENNEENNTGNNKVNNTEKKKENNTEKKEENNTEKKKENNTEKKKENNTEFKNSFKDLLKHSTFIINEIEENSQDANDTNEENLENEDDKNAKKRLIELILLILLFAITCAGFYFVGEIFSDSIQKTPLSERLAFVGIFFTPAMLDVPEHLNTISLFVKNTDLAMITSFGSSCQILGFVYPVGTLISVGLGANPNIPFPPDFVGIYFLVLLLAYNIINDGKFTLHEGLALFTTAAM</sequence>
<dbReference type="EMBL" id="CAJVQB010028997">
    <property type="protein sequence ID" value="CAG8813406.1"/>
    <property type="molecule type" value="Genomic_DNA"/>
</dbReference>
<evidence type="ECO:0000313" key="12">
    <source>
        <dbReference type="Proteomes" id="UP000789901"/>
    </source>
</evidence>
<keyword evidence="6" id="KW-0406">Ion transport</keyword>
<comment type="subcellular location">
    <subcellularLocation>
        <location evidence="1">Endomembrane system</location>
        <topology evidence="1">Multi-pass membrane protein</topology>
    </subcellularLocation>
</comment>
<feature type="domain" description="Sodium/calcium exchanger membrane region" evidence="10">
    <location>
        <begin position="57"/>
        <end position="162"/>
    </location>
</feature>
<dbReference type="InterPro" id="IPR044880">
    <property type="entry name" value="NCX_ion-bd_dom_sf"/>
</dbReference>
<dbReference type="Proteomes" id="UP000789901">
    <property type="component" value="Unassembled WGS sequence"/>
</dbReference>
<evidence type="ECO:0000259" key="10">
    <source>
        <dbReference type="Pfam" id="PF01699"/>
    </source>
</evidence>